<keyword evidence="1" id="KW-0732">Signal</keyword>
<organism evidence="2 3">
    <name type="scientific">candidate division TA06 bacterium DG_26</name>
    <dbReference type="NCBI Taxonomy" id="1703771"/>
    <lineage>
        <taxon>Bacteria</taxon>
        <taxon>Bacteria division TA06</taxon>
    </lineage>
</organism>
<feature type="signal peptide" evidence="1">
    <location>
        <begin position="1"/>
        <end position="22"/>
    </location>
</feature>
<evidence type="ECO:0000313" key="3">
    <source>
        <dbReference type="Proteomes" id="UP000051124"/>
    </source>
</evidence>
<evidence type="ECO:0000256" key="1">
    <source>
        <dbReference type="SAM" id="SignalP"/>
    </source>
</evidence>
<gene>
    <name evidence="2" type="ORF">AMJ40_07965</name>
</gene>
<dbReference type="EMBL" id="LIZT01000134">
    <property type="protein sequence ID" value="KPJ48192.1"/>
    <property type="molecule type" value="Genomic_DNA"/>
</dbReference>
<sequence length="65" mass="7240">MMSKKLLFCLATVAILSSFSAAHEWSIIANPPPRHAAEMIYDARNERMIMFGGGNVRVPWGGNYN</sequence>
<reference evidence="2 3" key="1">
    <citation type="journal article" date="2015" name="Microbiome">
        <title>Genomic resolution of linkages in carbon, nitrogen, and sulfur cycling among widespread estuary sediment bacteria.</title>
        <authorList>
            <person name="Baker B.J."/>
            <person name="Lazar C.S."/>
            <person name="Teske A.P."/>
            <person name="Dick G.J."/>
        </authorList>
    </citation>
    <scope>NUCLEOTIDE SEQUENCE [LARGE SCALE GENOMIC DNA]</scope>
    <source>
        <strain evidence="2">DG_26</strain>
    </source>
</reference>
<comment type="caution">
    <text evidence="2">The sequence shown here is derived from an EMBL/GenBank/DDBJ whole genome shotgun (WGS) entry which is preliminary data.</text>
</comment>
<accession>A0A0S7WDF9</accession>
<dbReference type="AlphaFoldDB" id="A0A0S7WDF9"/>
<protein>
    <submittedName>
        <fullName evidence="2">Uncharacterized protein</fullName>
    </submittedName>
</protein>
<evidence type="ECO:0000313" key="2">
    <source>
        <dbReference type="EMBL" id="KPJ48192.1"/>
    </source>
</evidence>
<name>A0A0S7WDF9_UNCT6</name>
<feature type="chain" id="PRO_5006639379" evidence="1">
    <location>
        <begin position="23"/>
        <end position="65"/>
    </location>
</feature>
<feature type="non-terminal residue" evidence="2">
    <location>
        <position position="65"/>
    </location>
</feature>
<proteinExistence type="predicted"/>
<dbReference type="Proteomes" id="UP000051124">
    <property type="component" value="Unassembled WGS sequence"/>
</dbReference>